<keyword evidence="2" id="KW-1185">Reference proteome</keyword>
<sequence>MEQPIKKNIRALTVLVGLAIAGILVFQVMWLRNSYHVSKQQFNINLRKAFDETIANYKLLKTDTVRSLLGNLLLSDKDFNYRIFRYSKGLTIGYRNGNNAYIIYPIRPEDTVSIKKDPIAYLQKKIHVLSLEELNRLYSTLIGVKDYPAQSGNEELQTKLMTLYQNLYADTYVLNRISKEVFIRNGIQFNDNIRHFNDVSDIRKENPDPNLKGGARNRVPIVPPDAPLTLKVQALNKYEKEINESMDSACVSQLLLYNPNDILLGNSPLLFIAVKTQSAYVLKKMAVSIVGSLLLMLFLGFCMVFMLFLILKQRKLADMKNDFISNISHELKTPIATTLAAIQGMGYYDAETEAGKRTKYLTVAANELRRLSDMVDKMLSITVFGNGKFEINPVSFDLKEMISSIIANVGLAQSEQCLINLDYKIERKIFADKSCLYQSISNLVDNAVKYAIDTPNILISCREVAHGIEISIQDNGPGIPLQYQRYIFDKFFRVPQTGGHKIKGHGLGLNYVKSIIEKHGGSISLKKSDASGSTFLIILPQ</sequence>
<proteinExistence type="predicted"/>
<keyword evidence="1" id="KW-0808">Transferase</keyword>
<gene>
    <name evidence="1" type="ORF">J2X78_001815</name>
</gene>
<accession>A0ACC6KVW2</accession>
<comment type="caution">
    <text evidence="1">The sequence shown here is derived from an EMBL/GenBank/DDBJ whole genome shotgun (WGS) entry which is preliminary data.</text>
</comment>
<name>A0ACC6KVW2_9SPHI</name>
<organism evidence="1 2">
    <name type="scientific">Pedobacter africanus</name>
    <dbReference type="NCBI Taxonomy" id="151894"/>
    <lineage>
        <taxon>Bacteria</taxon>
        <taxon>Pseudomonadati</taxon>
        <taxon>Bacteroidota</taxon>
        <taxon>Sphingobacteriia</taxon>
        <taxon>Sphingobacteriales</taxon>
        <taxon>Sphingobacteriaceae</taxon>
        <taxon>Pedobacter</taxon>
    </lineage>
</organism>
<reference evidence="1" key="1">
    <citation type="submission" date="2023-07" db="EMBL/GenBank/DDBJ databases">
        <title>Sorghum-associated microbial communities from plants grown in Nebraska, USA.</title>
        <authorList>
            <person name="Schachtman D."/>
        </authorList>
    </citation>
    <scope>NUCLEOTIDE SEQUENCE</scope>
    <source>
        <strain evidence="1">2697</strain>
    </source>
</reference>
<evidence type="ECO:0000313" key="1">
    <source>
        <dbReference type="EMBL" id="MDR6783263.1"/>
    </source>
</evidence>
<dbReference type="EMBL" id="JAVDTF010000001">
    <property type="protein sequence ID" value="MDR6783263.1"/>
    <property type="molecule type" value="Genomic_DNA"/>
</dbReference>
<dbReference type="Proteomes" id="UP001246858">
    <property type="component" value="Unassembled WGS sequence"/>
</dbReference>
<evidence type="ECO:0000313" key="2">
    <source>
        <dbReference type="Proteomes" id="UP001246858"/>
    </source>
</evidence>
<keyword evidence="1" id="KW-0418">Kinase</keyword>
<protein>
    <submittedName>
        <fullName evidence="1">Signal transduction histidine kinase</fullName>
    </submittedName>
</protein>